<name>A0AAV7KNS1_PLEWA</name>
<organism evidence="1 2">
    <name type="scientific">Pleurodeles waltl</name>
    <name type="common">Iberian ribbed newt</name>
    <dbReference type="NCBI Taxonomy" id="8319"/>
    <lineage>
        <taxon>Eukaryota</taxon>
        <taxon>Metazoa</taxon>
        <taxon>Chordata</taxon>
        <taxon>Craniata</taxon>
        <taxon>Vertebrata</taxon>
        <taxon>Euteleostomi</taxon>
        <taxon>Amphibia</taxon>
        <taxon>Batrachia</taxon>
        <taxon>Caudata</taxon>
        <taxon>Salamandroidea</taxon>
        <taxon>Salamandridae</taxon>
        <taxon>Pleurodelinae</taxon>
        <taxon>Pleurodeles</taxon>
    </lineage>
</organism>
<sequence length="94" mass="10605">MNPASPPDRTITCASVFCRGDTPLTRPALNKPLFPTIEKQRPEKAGGAKRNRVVCGTGRAERRTKMEETDQRRPGRDSAFYELMLYCNTNLNFS</sequence>
<keyword evidence="2" id="KW-1185">Reference proteome</keyword>
<reference evidence="1" key="1">
    <citation type="journal article" date="2022" name="bioRxiv">
        <title>Sequencing and chromosome-scale assembly of the giantPleurodeles waltlgenome.</title>
        <authorList>
            <person name="Brown T."/>
            <person name="Elewa A."/>
            <person name="Iarovenko S."/>
            <person name="Subramanian E."/>
            <person name="Araus A.J."/>
            <person name="Petzold A."/>
            <person name="Susuki M."/>
            <person name="Suzuki K.-i.T."/>
            <person name="Hayashi T."/>
            <person name="Toyoda A."/>
            <person name="Oliveira C."/>
            <person name="Osipova E."/>
            <person name="Leigh N.D."/>
            <person name="Simon A."/>
            <person name="Yun M.H."/>
        </authorList>
    </citation>
    <scope>NUCLEOTIDE SEQUENCE</scope>
    <source>
        <strain evidence="1">20211129_DDA</strain>
        <tissue evidence="1">Liver</tissue>
    </source>
</reference>
<comment type="caution">
    <text evidence="1">The sequence shown here is derived from an EMBL/GenBank/DDBJ whole genome shotgun (WGS) entry which is preliminary data.</text>
</comment>
<evidence type="ECO:0000313" key="2">
    <source>
        <dbReference type="Proteomes" id="UP001066276"/>
    </source>
</evidence>
<dbReference type="EMBL" id="JANPWB010000016">
    <property type="protein sequence ID" value="KAJ1079914.1"/>
    <property type="molecule type" value="Genomic_DNA"/>
</dbReference>
<proteinExistence type="predicted"/>
<accession>A0AAV7KNS1</accession>
<evidence type="ECO:0000313" key="1">
    <source>
        <dbReference type="EMBL" id="KAJ1079914.1"/>
    </source>
</evidence>
<protein>
    <submittedName>
        <fullName evidence="1">Uncharacterized protein</fullName>
    </submittedName>
</protein>
<gene>
    <name evidence="1" type="ORF">NDU88_000138</name>
</gene>
<dbReference type="AlphaFoldDB" id="A0AAV7KNS1"/>
<dbReference type="Proteomes" id="UP001066276">
    <property type="component" value="Chromosome 12"/>
</dbReference>